<reference evidence="1" key="1">
    <citation type="submission" date="2018-05" db="EMBL/GenBank/DDBJ databases">
        <authorList>
            <person name="Lanie J.A."/>
            <person name="Ng W.-L."/>
            <person name="Kazmierczak K.M."/>
            <person name="Andrzejewski T.M."/>
            <person name="Davidsen T.M."/>
            <person name="Wayne K.J."/>
            <person name="Tettelin H."/>
            <person name="Glass J.I."/>
            <person name="Rusch D."/>
            <person name="Podicherti R."/>
            <person name="Tsui H.-C.T."/>
            <person name="Winkler M.E."/>
        </authorList>
    </citation>
    <scope>NUCLEOTIDE SEQUENCE</scope>
</reference>
<feature type="non-terminal residue" evidence="1">
    <location>
        <position position="1"/>
    </location>
</feature>
<organism evidence="1">
    <name type="scientific">marine metagenome</name>
    <dbReference type="NCBI Taxonomy" id="408172"/>
    <lineage>
        <taxon>unclassified sequences</taxon>
        <taxon>metagenomes</taxon>
        <taxon>ecological metagenomes</taxon>
    </lineage>
</organism>
<accession>A0A382RM02</accession>
<evidence type="ECO:0000313" key="1">
    <source>
        <dbReference type="EMBL" id="SVC98666.1"/>
    </source>
</evidence>
<feature type="non-terminal residue" evidence="1">
    <location>
        <position position="41"/>
    </location>
</feature>
<dbReference type="AlphaFoldDB" id="A0A382RM02"/>
<name>A0A382RM02_9ZZZZ</name>
<gene>
    <name evidence="1" type="ORF">METZ01_LOCUS351520</name>
</gene>
<sequence length="41" mass="4668">SRLRNGHRDPRTSQRKSLSLYRVPQHCCRGKGCMGTGGRRV</sequence>
<protein>
    <submittedName>
        <fullName evidence="1">Uncharacterized protein</fullName>
    </submittedName>
</protein>
<dbReference type="EMBL" id="UINC01122696">
    <property type="protein sequence ID" value="SVC98666.1"/>
    <property type="molecule type" value="Genomic_DNA"/>
</dbReference>
<proteinExistence type="predicted"/>